<dbReference type="PANTHER" id="PTHR32552">
    <property type="entry name" value="FERRICHROME IRON RECEPTOR-RELATED"/>
    <property type="match status" value="1"/>
</dbReference>
<evidence type="ECO:0000256" key="1">
    <source>
        <dbReference type="ARBA" id="ARBA00004571"/>
    </source>
</evidence>
<keyword evidence="11 14" id="KW-0472">Membrane</keyword>
<keyword evidence="3 14" id="KW-0813">Transport</keyword>
<dbReference type="InterPro" id="IPR039426">
    <property type="entry name" value="TonB-dep_rcpt-like"/>
</dbReference>
<dbReference type="Pfam" id="PF00593">
    <property type="entry name" value="TonB_dep_Rec_b-barrel"/>
    <property type="match status" value="1"/>
</dbReference>
<dbReference type="InterPro" id="IPR010917">
    <property type="entry name" value="TonB_rcpt_CS"/>
</dbReference>
<evidence type="ECO:0000256" key="5">
    <source>
        <dbReference type="ARBA" id="ARBA00022496"/>
    </source>
</evidence>
<keyword evidence="8" id="KW-0408">Iron</keyword>
<dbReference type="Gene3D" id="2.170.130.10">
    <property type="entry name" value="TonB-dependent receptor, plug domain"/>
    <property type="match status" value="1"/>
</dbReference>
<name>A0A4V2F1E5_9BURK</name>
<keyword evidence="7" id="KW-0732">Signal</keyword>
<dbReference type="SUPFAM" id="SSF56935">
    <property type="entry name" value="Porins"/>
    <property type="match status" value="1"/>
</dbReference>
<dbReference type="InterPro" id="IPR000531">
    <property type="entry name" value="Beta-barrel_TonB"/>
</dbReference>
<proteinExistence type="inferred from homology"/>
<dbReference type="InterPro" id="IPR012910">
    <property type="entry name" value="Plug_dom"/>
</dbReference>
<dbReference type="RefSeq" id="WP_130486475.1">
    <property type="nucleotide sequence ID" value="NZ_CBCSEB010000010.1"/>
</dbReference>
<gene>
    <name evidence="18" type="ORF">EV679_0598</name>
</gene>
<dbReference type="GO" id="GO:0009279">
    <property type="term" value="C:cell outer membrane"/>
    <property type="evidence" value="ECO:0007669"/>
    <property type="project" value="UniProtKB-SubCell"/>
</dbReference>
<dbReference type="InterPro" id="IPR037066">
    <property type="entry name" value="Plug_dom_sf"/>
</dbReference>
<sequence length="876" mass="97262">MSSFRFSLAPILVALTLAYTHDALQPAWSQNSASSGTIALALESQPLNRALNELARQADMQLIYTPDMLSGLQAPALHGNYSLRQALDQLLAGSGLSGSGLSGSIDGTNILIRRLDTSHIQDTDETRTLSAITVAGAYLPTTAEEAATNYTVRRSSNATKLDLSIKETPQSLSIFTQKQIEDQNLFQVVDILKNTPGVSVQEFGVPGAGRATFYSRGYAINNFQIDGMPTTASMFGGADMLASMDTALYERVEIIRGSTGLTTGTGDPSASINFVRKRPGYEPLRQVSLSYGTHAKRRAEVDLSQPFNESGTLRGRIVGVASEGNHWMERVHEKTRMFYGIAEADITDNTTLALSYTRFSRNVDDATPHGSALRTDTDSIYQLFGDKGRHFNSATQWSYAKQDTTQWFVDVRHHFNDNWSLSAAYQHTNTTPDRVYGMVGIDWYKAITGEASLSYGRIKTENSLHNLDLTLLGKFELWGRDAQIAAGFNGYKGTIVSPSWWSEDSASSCRMPSQITFDDWNNGGIPIPMCGRDFIVDIHGPIYENREKQYGAFLSAKLKPLERLTLILGTRYHAYDLELTALRADRSQTISDQYPMDLKHPKRFIPYAGIIFDLTSKTSLYASYTGIHKDQAYVRGVTQEEINAGMRFRLMPPKKGNTVEIGLKSALADDSLNIQAALFRMRERNAPYVQSTVTSNGDPQRLACYNPFSYSSDCTPMEATDGPTVTGLELSVAGQLTQSWLINAGYTYLHLKPYDTSLFPPPSWDDLVVQHDFNRPKHTFSLFTTHKFGDRLTLGGGVRWKSRTIKSTHNFYTGRTYDFSQGSHAIYDLMARYELNKHLTLGVNVNNVFDKTYFANNAASYFGAPRNVSASLGMKF</sequence>
<feature type="domain" description="Secretin/TonB short N-terminal" evidence="17">
    <location>
        <begin position="60"/>
        <end position="115"/>
    </location>
</feature>
<dbReference type="EMBL" id="SGWZ01000001">
    <property type="protein sequence ID" value="RZS73407.1"/>
    <property type="molecule type" value="Genomic_DNA"/>
</dbReference>
<evidence type="ECO:0000313" key="18">
    <source>
        <dbReference type="EMBL" id="RZS73407.1"/>
    </source>
</evidence>
<organism evidence="18 19">
    <name type="scientific">Kerstersia gyiorum</name>
    <dbReference type="NCBI Taxonomy" id="206506"/>
    <lineage>
        <taxon>Bacteria</taxon>
        <taxon>Pseudomonadati</taxon>
        <taxon>Pseudomonadota</taxon>
        <taxon>Betaproteobacteria</taxon>
        <taxon>Burkholderiales</taxon>
        <taxon>Alcaligenaceae</taxon>
        <taxon>Kerstersia</taxon>
    </lineage>
</organism>
<evidence type="ECO:0000256" key="4">
    <source>
        <dbReference type="ARBA" id="ARBA00022452"/>
    </source>
</evidence>
<dbReference type="Pfam" id="PF07660">
    <property type="entry name" value="STN"/>
    <property type="match status" value="1"/>
</dbReference>
<evidence type="ECO:0000256" key="6">
    <source>
        <dbReference type="ARBA" id="ARBA00022692"/>
    </source>
</evidence>
<keyword evidence="10 16" id="KW-0798">TonB box</keyword>
<dbReference type="FunFam" id="2.170.130.10:FF:000010">
    <property type="entry name" value="Ferripyoverdine receptor"/>
    <property type="match status" value="1"/>
</dbReference>
<evidence type="ECO:0000256" key="2">
    <source>
        <dbReference type="ARBA" id="ARBA00009810"/>
    </source>
</evidence>
<evidence type="ECO:0000256" key="7">
    <source>
        <dbReference type="ARBA" id="ARBA00022729"/>
    </source>
</evidence>
<evidence type="ECO:0000256" key="15">
    <source>
        <dbReference type="PROSITE-ProRule" id="PRU10144"/>
    </source>
</evidence>
<evidence type="ECO:0000256" key="9">
    <source>
        <dbReference type="ARBA" id="ARBA00023065"/>
    </source>
</evidence>
<evidence type="ECO:0000313" key="19">
    <source>
        <dbReference type="Proteomes" id="UP000292039"/>
    </source>
</evidence>
<accession>A0A4V2F1E5</accession>
<dbReference type="PANTHER" id="PTHR32552:SF74">
    <property type="entry name" value="HYDROXAMATE SIDEROPHORE RECEPTOR FHUE"/>
    <property type="match status" value="1"/>
</dbReference>
<dbReference type="PROSITE" id="PS01156">
    <property type="entry name" value="TONB_DEPENDENT_REC_2"/>
    <property type="match status" value="1"/>
</dbReference>
<dbReference type="CDD" id="cd01347">
    <property type="entry name" value="ligand_gated_channel"/>
    <property type="match status" value="1"/>
</dbReference>
<evidence type="ECO:0000256" key="8">
    <source>
        <dbReference type="ARBA" id="ARBA00023004"/>
    </source>
</evidence>
<dbReference type="GO" id="GO:0015344">
    <property type="term" value="F:siderophore uptake transmembrane transporter activity"/>
    <property type="evidence" value="ECO:0007669"/>
    <property type="project" value="TreeGrafter"/>
</dbReference>
<keyword evidence="9" id="KW-0406">Ion transport</keyword>
<keyword evidence="5" id="KW-0410">Iron transport</keyword>
<protein>
    <submittedName>
        <fullName evidence="18">Outer membrane receptor for ferric coprogen and ferric-rhodotorulic acid</fullName>
    </submittedName>
</protein>
<dbReference type="Gene3D" id="3.55.50.30">
    <property type="match status" value="1"/>
</dbReference>
<keyword evidence="12 18" id="KW-0675">Receptor</keyword>
<comment type="similarity">
    <text evidence="2 14 16">Belongs to the TonB-dependent receptor family.</text>
</comment>
<dbReference type="SMART" id="SM00965">
    <property type="entry name" value="STN"/>
    <property type="match status" value="1"/>
</dbReference>
<dbReference type="Pfam" id="PF07715">
    <property type="entry name" value="Plug"/>
    <property type="match status" value="1"/>
</dbReference>
<keyword evidence="6 14" id="KW-0812">Transmembrane</keyword>
<keyword evidence="13 14" id="KW-0998">Cell outer membrane</keyword>
<dbReference type="Gene3D" id="2.40.170.20">
    <property type="entry name" value="TonB-dependent receptor, beta-barrel domain"/>
    <property type="match status" value="1"/>
</dbReference>
<keyword evidence="4 14" id="KW-1134">Transmembrane beta strand</keyword>
<evidence type="ECO:0000256" key="16">
    <source>
        <dbReference type="RuleBase" id="RU003357"/>
    </source>
</evidence>
<evidence type="ECO:0000256" key="11">
    <source>
        <dbReference type="ARBA" id="ARBA00023136"/>
    </source>
</evidence>
<comment type="caution">
    <text evidence="18">The sequence shown here is derived from an EMBL/GenBank/DDBJ whole genome shotgun (WGS) entry which is preliminary data.</text>
</comment>
<dbReference type="PROSITE" id="PS52016">
    <property type="entry name" value="TONB_DEPENDENT_REC_3"/>
    <property type="match status" value="1"/>
</dbReference>
<evidence type="ECO:0000259" key="17">
    <source>
        <dbReference type="SMART" id="SM00965"/>
    </source>
</evidence>
<evidence type="ECO:0000256" key="3">
    <source>
        <dbReference type="ARBA" id="ARBA00022448"/>
    </source>
</evidence>
<dbReference type="InterPro" id="IPR011662">
    <property type="entry name" value="Secretin/TonB_short_N"/>
</dbReference>
<dbReference type="AlphaFoldDB" id="A0A4V2F1E5"/>
<evidence type="ECO:0000256" key="10">
    <source>
        <dbReference type="ARBA" id="ARBA00023077"/>
    </source>
</evidence>
<dbReference type="Proteomes" id="UP000292039">
    <property type="component" value="Unassembled WGS sequence"/>
</dbReference>
<comment type="subcellular location">
    <subcellularLocation>
        <location evidence="1 14">Cell outer membrane</location>
        <topology evidence="1 14">Multi-pass membrane protein</topology>
    </subcellularLocation>
</comment>
<dbReference type="InterPro" id="IPR036942">
    <property type="entry name" value="Beta-barrel_TonB_sf"/>
</dbReference>
<evidence type="ECO:0000256" key="12">
    <source>
        <dbReference type="ARBA" id="ARBA00023170"/>
    </source>
</evidence>
<evidence type="ECO:0000256" key="14">
    <source>
        <dbReference type="PROSITE-ProRule" id="PRU01360"/>
    </source>
</evidence>
<evidence type="ECO:0000256" key="13">
    <source>
        <dbReference type="ARBA" id="ARBA00023237"/>
    </source>
</evidence>
<feature type="short sequence motif" description="TonB C-terminal box" evidence="15">
    <location>
        <begin position="859"/>
        <end position="876"/>
    </location>
</feature>
<reference evidence="18 19" key="1">
    <citation type="submission" date="2019-02" db="EMBL/GenBank/DDBJ databases">
        <title>Genomic Encyclopedia of Type Strains, Phase IV (KMG-IV): sequencing the most valuable type-strain genomes for metagenomic binning, comparative biology and taxonomic classification.</title>
        <authorList>
            <person name="Goeker M."/>
        </authorList>
    </citation>
    <scope>NUCLEOTIDE SEQUENCE [LARGE SCALE GENOMIC DNA]</scope>
    <source>
        <strain evidence="18 19">DSM 16618</strain>
    </source>
</reference>